<dbReference type="SUPFAM" id="SSF141694">
    <property type="entry name" value="AF2212/PG0164-like"/>
    <property type="match status" value="1"/>
</dbReference>
<dbReference type="Pfam" id="PF08922">
    <property type="entry name" value="DUF1905"/>
    <property type="match status" value="1"/>
</dbReference>
<dbReference type="InterPro" id="IPR037079">
    <property type="entry name" value="AF2212/PG0164-like_sf"/>
</dbReference>
<accession>A0A1I3WNI4</accession>
<organism evidence="1 2">
    <name type="scientific">Neomesorhizobium albiziae</name>
    <dbReference type="NCBI Taxonomy" id="335020"/>
    <lineage>
        <taxon>Bacteria</taxon>
        <taxon>Pseudomonadati</taxon>
        <taxon>Pseudomonadota</taxon>
        <taxon>Alphaproteobacteria</taxon>
        <taxon>Hyphomicrobiales</taxon>
        <taxon>Phyllobacteriaceae</taxon>
        <taxon>Neomesorhizobium</taxon>
    </lineage>
</organism>
<proteinExistence type="predicted"/>
<dbReference type="RefSeq" id="WP_149759003.1">
    <property type="nucleotide sequence ID" value="NZ_BSPE01000028.1"/>
</dbReference>
<reference evidence="1 2" key="1">
    <citation type="submission" date="2016-10" db="EMBL/GenBank/DDBJ databases">
        <authorList>
            <person name="Varghese N."/>
            <person name="Submissions S."/>
        </authorList>
    </citation>
    <scope>NUCLEOTIDE SEQUENCE [LARGE SCALE GENOMIC DNA]</scope>
    <source>
        <strain evidence="1 2">DSM 21822</strain>
    </source>
</reference>
<protein>
    <recommendedName>
        <fullName evidence="3">Bacteriocin-protection, YdeI or OmpD-Associated</fullName>
    </recommendedName>
</protein>
<name>A0A1I3WNI4_9HYPH</name>
<dbReference type="Proteomes" id="UP000323300">
    <property type="component" value="Unassembled WGS sequence"/>
</dbReference>
<evidence type="ECO:0000313" key="2">
    <source>
        <dbReference type="Proteomes" id="UP000323300"/>
    </source>
</evidence>
<gene>
    <name evidence="1" type="ORF">SAMN04488498_102326</name>
</gene>
<evidence type="ECO:0000313" key="1">
    <source>
        <dbReference type="EMBL" id="SFK08437.1"/>
    </source>
</evidence>
<sequence>MSRAVENSAGTGPLHFRTKVLTAGKTATGIQIPDDVIARLAAGRKPAVKITINGFTYRSTVAVMNGRYMVGINADNREKAKVAGGDTIDVQIELDTEIREIAVPADFEKALARNPDIKKLFESLSYTKRRVIVEGITGAKTAETRERRIAKAIGELEAALGA</sequence>
<evidence type="ECO:0008006" key="3">
    <source>
        <dbReference type="Google" id="ProtNLM"/>
    </source>
</evidence>
<dbReference type="OrthoDB" id="2604865at2"/>
<dbReference type="EMBL" id="FOSL01000002">
    <property type="protein sequence ID" value="SFK08437.1"/>
    <property type="molecule type" value="Genomic_DNA"/>
</dbReference>
<dbReference type="InterPro" id="IPR015018">
    <property type="entry name" value="DUF1905"/>
</dbReference>
<dbReference type="Gene3D" id="2.40.30.100">
    <property type="entry name" value="AF2212/PG0164-like"/>
    <property type="match status" value="1"/>
</dbReference>
<dbReference type="AlphaFoldDB" id="A0A1I3WNI4"/>
<dbReference type="Pfam" id="PF13376">
    <property type="entry name" value="OmdA"/>
    <property type="match status" value="1"/>
</dbReference>
<keyword evidence="2" id="KW-1185">Reference proteome</keyword>